<accession>A0A3M7QUU0</accession>
<dbReference type="PANTHER" id="PTHR11161">
    <property type="entry name" value="O-ACYLTRANSFERASE"/>
    <property type="match status" value="1"/>
</dbReference>
<evidence type="ECO:0000259" key="2">
    <source>
        <dbReference type="SMART" id="SM00703"/>
    </source>
</evidence>
<dbReference type="EMBL" id="REGN01005038">
    <property type="protein sequence ID" value="RNA15130.1"/>
    <property type="molecule type" value="Genomic_DNA"/>
</dbReference>
<feature type="domain" description="Nose resistant-to-fluoxetine protein N-terminal" evidence="2">
    <location>
        <begin position="84"/>
        <end position="206"/>
    </location>
</feature>
<dbReference type="InterPro" id="IPR052728">
    <property type="entry name" value="O2_lipid_transport_reg"/>
</dbReference>
<evidence type="ECO:0000256" key="1">
    <source>
        <dbReference type="SAM" id="Phobius"/>
    </source>
</evidence>
<evidence type="ECO:0000313" key="4">
    <source>
        <dbReference type="Proteomes" id="UP000276133"/>
    </source>
</evidence>
<keyword evidence="1" id="KW-1133">Transmembrane helix</keyword>
<keyword evidence="4" id="KW-1185">Reference proteome</keyword>
<dbReference type="AlphaFoldDB" id="A0A3M7QUU0"/>
<proteinExistence type="predicted"/>
<dbReference type="OrthoDB" id="6162148at2759"/>
<sequence>MKTVHESQKKTRKIPIWEIIQTFDSADDAEKSIGKEWSKCTKYDTDEGSLLTGLVKEYICKHVVESYIIDILKQITDQNLLKLEEKCNSQMSIWLIALETKVFWARDVADSFGRRPSGFYHGNVVWPGEYSQCLDIQKPEWNSKYCYVNEKIKWTNVLIKNETLRFKYGMCFPIKCNDEDLSKIFQYALRKLDKNVLPFDSSYLQNSTVHCRVKSNIDVYSIVAMVVTGIIGILVIIGTVLDVGQRV</sequence>
<keyword evidence="1" id="KW-0472">Membrane</keyword>
<dbReference type="PANTHER" id="PTHR11161:SF0">
    <property type="entry name" value="O-ACYLTRANSFERASE LIKE PROTEIN"/>
    <property type="match status" value="1"/>
</dbReference>
<dbReference type="Proteomes" id="UP000276133">
    <property type="component" value="Unassembled WGS sequence"/>
</dbReference>
<protein>
    <submittedName>
        <fullName evidence="3">Nose resistant to fluoxetine 6-like</fullName>
    </submittedName>
</protein>
<feature type="non-terminal residue" evidence="3">
    <location>
        <position position="247"/>
    </location>
</feature>
<feature type="transmembrane region" description="Helical" evidence="1">
    <location>
        <begin position="219"/>
        <end position="241"/>
    </location>
</feature>
<keyword evidence="1" id="KW-0812">Transmembrane</keyword>
<reference evidence="3 4" key="1">
    <citation type="journal article" date="2018" name="Sci. Rep.">
        <title>Genomic signatures of local adaptation to the degree of environmental predictability in rotifers.</title>
        <authorList>
            <person name="Franch-Gras L."/>
            <person name="Hahn C."/>
            <person name="Garcia-Roger E.M."/>
            <person name="Carmona M.J."/>
            <person name="Serra M."/>
            <person name="Gomez A."/>
        </authorList>
    </citation>
    <scope>NUCLEOTIDE SEQUENCE [LARGE SCALE GENOMIC DNA]</scope>
    <source>
        <strain evidence="3">HYR1</strain>
    </source>
</reference>
<organism evidence="3 4">
    <name type="scientific">Brachionus plicatilis</name>
    <name type="common">Marine rotifer</name>
    <name type="synonym">Brachionus muelleri</name>
    <dbReference type="NCBI Taxonomy" id="10195"/>
    <lineage>
        <taxon>Eukaryota</taxon>
        <taxon>Metazoa</taxon>
        <taxon>Spiralia</taxon>
        <taxon>Gnathifera</taxon>
        <taxon>Rotifera</taxon>
        <taxon>Eurotatoria</taxon>
        <taxon>Monogononta</taxon>
        <taxon>Pseudotrocha</taxon>
        <taxon>Ploima</taxon>
        <taxon>Brachionidae</taxon>
        <taxon>Brachionus</taxon>
    </lineage>
</organism>
<dbReference type="SMART" id="SM00703">
    <property type="entry name" value="NRF"/>
    <property type="match status" value="1"/>
</dbReference>
<comment type="caution">
    <text evidence="3">The sequence shown here is derived from an EMBL/GenBank/DDBJ whole genome shotgun (WGS) entry which is preliminary data.</text>
</comment>
<dbReference type="InterPro" id="IPR006621">
    <property type="entry name" value="Nose-resist-to-fluoxetine_N"/>
</dbReference>
<evidence type="ECO:0000313" key="3">
    <source>
        <dbReference type="EMBL" id="RNA15130.1"/>
    </source>
</evidence>
<gene>
    <name evidence="3" type="ORF">BpHYR1_044855</name>
</gene>
<name>A0A3M7QUU0_BRAPC</name>
<dbReference type="Pfam" id="PF20146">
    <property type="entry name" value="NRF"/>
    <property type="match status" value="1"/>
</dbReference>